<sequence length="371" mass="41288">MPRHLSVKILFTMRGFYLGEGPIFASEDRLKPRRLLHIIIGVQLTDGRITAAKNAIAAAFCKLFELASELKELFIALRGHRSFFETLAPHWNEQIHDKVSVDDLIMLVNFWTMARRNHRGAASARFKMSDLVDEWIEVVDTMEGLEPLTTATVVVAGQPNTVAGVTAELESVAFGDRANTANELSEPWPPAHFQGSDKAYLIDNKVKHKLQGINAVFFGASGPPELPNKRTALVKIKLFVAYWALRNTKPDNLWSLFVVPVGPFWSATDRDQWNSLTGNCSKDLSTLNGLVRRTKIAFGGGKSTMIALLALWMGSVEQVEAAASASNIVDNPTKIWSQKCPRQGIAIALRKITVDGEQKMDWRRDGFVEMN</sequence>
<dbReference type="OrthoDB" id="4839021at2759"/>
<dbReference type="Proteomes" id="UP000770015">
    <property type="component" value="Unassembled WGS sequence"/>
</dbReference>
<protein>
    <submittedName>
        <fullName evidence="1">Uncharacterized protein</fullName>
    </submittedName>
</protein>
<comment type="caution">
    <text evidence="1">The sequence shown here is derived from an EMBL/GenBank/DDBJ whole genome shotgun (WGS) entry which is preliminary data.</text>
</comment>
<dbReference type="EMBL" id="JAGSXJ010000002">
    <property type="protein sequence ID" value="KAH6695556.1"/>
    <property type="molecule type" value="Genomic_DNA"/>
</dbReference>
<keyword evidence="2" id="KW-1185">Reference proteome</keyword>
<dbReference type="AlphaFoldDB" id="A0A9P8VLX1"/>
<evidence type="ECO:0000313" key="2">
    <source>
        <dbReference type="Proteomes" id="UP000770015"/>
    </source>
</evidence>
<gene>
    <name evidence="1" type="ORF">F5X68DRAFT_187002</name>
</gene>
<proteinExistence type="predicted"/>
<name>A0A9P8VLX1_9PEZI</name>
<evidence type="ECO:0000313" key="1">
    <source>
        <dbReference type="EMBL" id="KAH6695556.1"/>
    </source>
</evidence>
<accession>A0A9P8VLX1</accession>
<reference evidence="1" key="1">
    <citation type="journal article" date="2021" name="Nat. Commun.">
        <title>Genetic determinants of endophytism in the Arabidopsis root mycobiome.</title>
        <authorList>
            <person name="Mesny F."/>
            <person name="Miyauchi S."/>
            <person name="Thiergart T."/>
            <person name="Pickel B."/>
            <person name="Atanasova L."/>
            <person name="Karlsson M."/>
            <person name="Huettel B."/>
            <person name="Barry K.W."/>
            <person name="Haridas S."/>
            <person name="Chen C."/>
            <person name="Bauer D."/>
            <person name="Andreopoulos W."/>
            <person name="Pangilinan J."/>
            <person name="LaButti K."/>
            <person name="Riley R."/>
            <person name="Lipzen A."/>
            <person name="Clum A."/>
            <person name="Drula E."/>
            <person name="Henrissat B."/>
            <person name="Kohler A."/>
            <person name="Grigoriev I.V."/>
            <person name="Martin F.M."/>
            <person name="Hacquard S."/>
        </authorList>
    </citation>
    <scope>NUCLEOTIDE SEQUENCE</scope>
    <source>
        <strain evidence="1">MPI-SDFR-AT-0117</strain>
    </source>
</reference>
<organism evidence="1 2">
    <name type="scientific">Plectosphaerella plurivora</name>
    <dbReference type="NCBI Taxonomy" id="936078"/>
    <lineage>
        <taxon>Eukaryota</taxon>
        <taxon>Fungi</taxon>
        <taxon>Dikarya</taxon>
        <taxon>Ascomycota</taxon>
        <taxon>Pezizomycotina</taxon>
        <taxon>Sordariomycetes</taxon>
        <taxon>Hypocreomycetidae</taxon>
        <taxon>Glomerellales</taxon>
        <taxon>Plectosphaerellaceae</taxon>
        <taxon>Plectosphaerella</taxon>
    </lineage>
</organism>